<dbReference type="HOGENOM" id="CLU_2450594_0_0_5"/>
<name>V5SKC3_9HYPH</name>
<gene>
    <name evidence="1" type="ORF">W911_16545</name>
</gene>
<sequence length="89" mass="9640">MVVAACFLPVLSAPGAEARRDTAPKSVKACSQHGNGCLVAPVRKARFGLEAQLKSGTWIPCRGDCRETIRQDVLDFWETQADRALAIGR</sequence>
<reference evidence="1 2" key="1">
    <citation type="journal article" date="2014" name="Genome Announc.">
        <title>Complete Genome Sequence of Hyphomicrobium nitrativorans Strain NL23, a Denitrifying Bacterium Isolated from Biofilm of a Methanol-Fed Denitrification System Treating Seawater at the Montreal Biodome.</title>
        <authorList>
            <person name="Martineau C."/>
            <person name="Villeneuve C."/>
            <person name="Mauffrey F."/>
            <person name="Villemur R."/>
        </authorList>
    </citation>
    <scope>NUCLEOTIDE SEQUENCE [LARGE SCALE GENOMIC DNA]</scope>
    <source>
        <strain evidence="1">NL23</strain>
    </source>
</reference>
<dbReference type="OrthoDB" id="7933891at2"/>
<evidence type="ECO:0000313" key="1">
    <source>
        <dbReference type="EMBL" id="AHB50419.1"/>
    </source>
</evidence>
<dbReference type="EMBL" id="CP006912">
    <property type="protein sequence ID" value="AHB50419.1"/>
    <property type="molecule type" value="Genomic_DNA"/>
</dbReference>
<keyword evidence="2" id="KW-1185">Reference proteome</keyword>
<dbReference type="PATRIC" id="fig|1029756.8.peg.3446"/>
<dbReference type="AlphaFoldDB" id="V5SKC3"/>
<accession>V5SKC3</accession>
<proteinExistence type="predicted"/>
<evidence type="ECO:0000313" key="2">
    <source>
        <dbReference type="Proteomes" id="UP000018542"/>
    </source>
</evidence>
<dbReference type="KEGG" id="hni:W911_16545"/>
<protein>
    <submittedName>
        <fullName evidence="1">Uncharacterized protein</fullName>
    </submittedName>
</protein>
<dbReference type="Proteomes" id="UP000018542">
    <property type="component" value="Chromosome"/>
</dbReference>
<organism evidence="1 2">
    <name type="scientific">Hyphomicrobium nitrativorans NL23</name>
    <dbReference type="NCBI Taxonomy" id="1029756"/>
    <lineage>
        <taxon>Bacteria</taxon>
        <taxon>Pseudomonadati</taxon>
        <taxon>Pseudomonadota</taxon>
        <taxon>Alphaproteobacteria</taxon>
        <taxon>Hyphomicrobiales</taxon>
        <taxon>Hyphomicrobiaceae</taxon>
        <taxon>Hyphomicrobium</taxon>
    </lineage>
</organism>
<dbReference type="RefSeq" id="WP_023788604.1">
    <property type="nucleotide sequence ID" value="NC_022997.1"/>
</dbReference>